<protein>
    <submittedName>
        <fullName evidence="1">Uncharacterized protein</fullName>
    </submittedName>
</protein>
<proteinExistence type="predicted"/>
<dbReference type="AlphaFoldDB" id="A0A164GF94"/>
<sequence>SRKRVLSLPPVAGDTMISFMIFFPVKENKKRVTASKTNS</sequence>
<feature type="non-terminal residue" evidence="1">
    <location>
        <position position="1"/>
    </location>
</feature>
<dbReference type="EMBL" id="LRGB01015428">
    <property type="protein sequence ID" value="KZR98892.1"/>
    <property type="molecule type" value="Genomic_DNA"/>
</dbReference>
<organism evidence="1 2">
    <name type="scientific">Daphnia magna</name>
    <dbReference type="NCBI Taxonomy" id="35525"/>
    <lineage>
        <taxon>Eukaryota</taxon>
        <taxon>Metazoa</taxon>
        <taxon>Ecdysozoa</taxon>
        <taxon>Arthropoda</taxon>
        <taxon>Crustacea</taxon>
        <taxon>Branchiopoda</taxon>
        <taxon>Diplostraca</taxon>
        <taxon>Cladocera</taxon>
        <taxon>Anomopoda</taxon>
        <taxon>Daphniidae</taxon>
        <taxon>Daphnia</taxon>
    </lineage>
</organism>
<dbReference type="Proteomes" id="UP000076858">
    <property type="component" value="Unassembled WGS sequence"/>
</dbReference>
<evidence type="ECO:0000313" key="2">
    <source>
        <dbReference type="Proteomes" id="UP000076858"/>
    </source>
</evidence>
<evidence type="ECO:0000313" key="1">
    <source>
        <dbReference type="EMBL" id="KZR98892.1"/>
    </source>
</evidence>
<reference evidence="1 2" key="1">
    <citation type="submission" date="2016-03" db="EMBL/GenBank/DDBJ databases">
        <title>EvidentialGene: Evidence-directed Construction of Genes on Genomes.</title>
        <authorList>
            <person name="Gilbert D.G."/>
            <person name="Choi J.-H."/>
            <person name="Mockaitis K."/>
            <person name="Colbourne J."/>
            <person name="Pfrender M."/>
        </authorList>
    </citation>
    <scope>NUCLEOTIDE SEQUENCE [LARGE SCALE GENOMIC DNA]</scope>
    <source>
        <strain evidence="1 2">Xinb3</strain>
        <tissue evidence="1">Complete organism</tissue>
    </source>
</reference>
<gene>
    <name evidence="1" type="ORF">APZ42_005476</name>
</gene>
<accession>A0A164GF94</accession>
<comment type="caution">
    <text evidence="1">The sequence shown here is derived from an EMBL/GenBank/DDBJ whole genome shotgun (WGS) entry which is preliminary data.</text>
</comment>
<keyword evidence="2" id="KW-1185">Reference proteome</keyword>
<name>A0A164GF94_9CRUS</name>